<dbReference type="RefSeq" id="WP_121196794.1">
    <property type="nucleotide sequence ID" value="NZ_RBKU01000001.1"/>
</dbReference>
<comment type="caution">
    <text evidence="1">The sequence shown here is derived from an EMBL/GenBank/DDBJ whole genome shotgun (WGS) entry which is preliminary data.</text>
</comment>
<gene>
    <name evidence="1" type="ORF">BDD43_1204</name>
</gene>
<name>A0A495IXE6_9SPHI</name>
<reference evidence="1 2" key="1">
    <citation type="submission" date="2018-10" db="EMBL/GenBank/DDBJ databases">
        <title>Genomic Encyclopedia of Archaeal and Bacterial Type Strains, Phase II (KMG-II): from individual species to whole genera.</title>
        <authorList>
            <person name="Goeker M."/>
        </authorList>
    </citation>
    <scope>NUCLEOTIDE SEQUENCE [LARGE SCALE GENOMIC DNA]</scope>
    <source>
        <strain evidence="1 2">DSM 18602</strain>
    </source>
</reference>
<protein>
    <recommendedName>
        <fullName evidence="3">Mobilization protein MobC</fullName>
    </recommendedName>
</protein>
<dbReference type="Pfam" id="PF21983">
    <property type="entry name" value="NikA-like"/>
    <property type="match status" value="1"/>
</dbReference>
<accession>A0A495IXE6</accession>
<dbReference type="EMBL" id="RBKU01000001">
    <property type="protein sequence ID" value="RKR81061.1"/>
    <property type="molecule type" value="Genomic_DNA"/>
</dbReference>
<dbReference type="InterPro" id="IPR053842">
    <property type="entry name" value="NikA-like"/>
</dbReference>
<keyword evidence="2" id="KW-1185">Reference proteome</keyword>
<evidence type="ECO:0000313" key="2">
    <source>
        <dbReference type="Proteomes" id="UP000268007"/>
    </source>
</evidence>
<proteinExistence type="predicted"/>
<organism evidence="1 2">
    <name type="scientific">Mucilaginibacter gracilis</name>
    <dbReference type="NCBI Taxonomy" id="423350"/>
    <lineage>
        <taxon>Bacteria</taxon>
        <taxon>Pseudomonadati</taxon>
        <taxon>Bacteroidota</taxon>
        <taxon>Sphingobacteriia</taxon>
        <taxon>Sphingobacteriales</taxon>
        <taxon>Sphingobacteriaceae</taxon>
        <taxon>Mucilaginibacter</taxon>
    </lineage>
</organism>
<evidence type="ECO:0008006" key="3">
    <source>
        <dbReference type="Google" id="ProtNLM"/>
    </source>
</evidence>
<dbReference type="OrthoDB" id="3268254at2"/>
<sequence>MQKIIKKRTGNKGGRPKAELKRNTHLTVMCNIIEKKIIQSNAKSARTNVSVYLRELGLNGRVRMVVKTLPKEVLQITGMLNHMAANLNQIAKKRNKGEDLNALDRALLNQEVRAIQEVVKDVKFYLV</sequence>
<evidence type="ECO:0000313" key="1">
    <source>
        <dbReference type="EMBL" id="RKR81061.1"/>
    </source>
</evidence>
<dbReference type="Proteomes" id="UP000268007">
    <property type="component" value="Unassembled WGS sequence"/>
</dbReference>
<dbReference type="AlphaFoldDB" id="A0A495IXE6"/>